<feature type="region of interest" description="Disordered" evidence="1">
    <location>
        <begin position="196"/>
        <end position="220"/>
    </location>
</feature>
<keyword evidence="4" id="KW-1185">Reference proteome</keyword>
<dbReference type="AlphaFoldDB" id="A0A3S0IBZ6"/>
<protein>
    <submittedName>
        <fullName evidence="3">Formylglycine-generating enzyme family protein</fullName>
    </submittedName>
</protein>
<evidence type="ECO:0000259" key="2">
    <source>
        <dbReference type="Pfam" id="PF03781"/>
    </source>
</evidence>
<dbReference type="EMBL" id="RXMA01000032">
    <property type="protein sequence ID" value="RTR15695.1"/>
    <property type="molecule type" value="Genomic_DNA"/>
</dbReference>
<evidence type="ECO:0000256" key="1">
    <source>
        <dbReference type="SAM" id="MobiDB-lite"/>
    </source>
</evidence>
<evidence type="ECO:0000313" key="3">
    <source>
        <dbReference type="EMBL" id="RTR15695.1"/>
    </source>
</evidence>
<dbReference type="InterPro" id="IPR042095">
    <property type="entry name" value="SUMF_sf"/>
</dbReference>
<dbReference type="PANTHER" id="PTHR23150:SF19">
    <property type="entry name" value="FORMYLGLYCINE-GENERATING ENZYME"/>
    <property type="match status" value="1"/>
</dbReference>
<evidence type="ECO:0000313" key="4">
    <source>
        <dbReference type="Proteomes" id="UP000277007"/>
    </source>
</evidence>
<dbReference type="Pfam" id="PF03781">
    <property type="entry name" value="FGE-sulfatase"/>
    <property type="match status" value="1"/>
</dbReference>
<proteinExistence type="predicted"/>
<comment type="caution">
    <text evidence="3">The sequence shown here is derived from an EMBL/GenBank/DDBJ whole genome shotgun (WGS) entry which is preliminary data.</text>
</comment>
<dbReference type="SUPFAM" id="SSF56436">
    <property type="entry name" value="C-type lectin-like"/>
    <property type="match status" value="1"/>
</dbReference>
<dbReference type="InterPro" id="IPR051043">
    <property type="entry name" value="Sulfatase_Mod_Factor_Kinase"/>
</dbReference>
<dbReference type="Gene3D" id="3.90.1580.10">
    <property type="entry name" value="paralog of FGE (formylglycine-generating enzyme)"/>
    <property type="match status" value="1"/>
</dbReference>
<organism evidence="3 4">
    <name type="scientific">Azospirillum griseum</name>
    <dbReference type="NCBI Taxonomy" id="2496639"/>
    <lineage>
        <taxon>Bacteria</taxon>
        <taxon>Pseudomonadati</taxon>
        <taxon>Pseudomonadota</taxon>
        <taxon>Alphaproteobacteria</taxon>
        <taxon>Rhodospirillales</taxon>
        <taxon>Azospirillaceae</taxon>
        <taxon>Azospirillum</taxon>
    </lineage>
</organism>
<dbReference type="RefSeq" id="WP_126619758.1">
    <property type="nucleotide sequence ID" value="NZ_JBHUCY010000014.1"/>
</dbReference>
<sequence length="300" mass="33237">MTSIVKTTIIDKGWHPLADGNPPDWASEWGQDRFGVFVAVTVADVTQRLRWIPPGRFMMGSPDDEPGRYDNEGPQHLVTISRGYWLFDTPCTQALWQAVMGGNPSNFQSPDRPVETVSWNDVQEFLGRTNERIPGLDLTLPTEAQWEHACRAGTATALYSGDIAILGESNAPALDPIAWYGGNSGVGFDLDNGVDSTDWPEKQHPHEKAGTRPVGRKRANPWGLHDTLGNVWEWCADGQRTYTPQPETDPRGPDSADAERVLRGGSWLNYARFARAAWRDQILPDVRGGSIGFRCARVQA</sequence>
<feature type="compositionally biased region" description="Basic and acidic residues" evidence="1">
    <location>
        <begin position="199"/>
        <end position="210"/>
    </location>
</feature>
<dbReference type="InterPro" id="IPR016187">
    <property type="entry name" value="CTDL_fold"/>
</dbReference>
<dbReference type="OrthoDB" id="9768004at2"/>
<dbReference type="PANTHER" id="PTHR23150">
    <property type="entry name" value="SULFATASE MODIFYING FACTOR 1, 2"/>
    <property type="match status" value="1"/>
</dbReference>
<accession>A0A3S0IBZ6</accession>
<reference evidence="3 4" key="1">
    <citation type="submission" date="2018-12" db="EMBL/GenBank/DDBJ databases">
        <authorList>
            <person name="Yang Y."/>
        </authorList>
    </citation>
    <scope>NUCLEOTIDE SEQUENCE [LARGE SCALE GENOMIC DNA]</scope>
    <source>
        <strain evidence="3 4">L-25-5w-1</strain>
    </source>
</reference>
<dbReference type="GO" id="GO:0120147">
    <property type="term" value="F:formylglycine-generating oxidase activity"/>
    <property type="evidence" value="ECO:0007669"/>
    <property type="project" value="TreeGrafter"/>
</dbReference>
<feature type="domain" description="Sulfatase-modifying factor enzyme-like" evidence="2">
    <location>
        <begin position="51"/>
        <end position="297"/>
    </location>
</feature>
<gene>
    <name evidence="3" type="ORF">EJ903_22660</name>
</gene>
<dbReference type="InterPro" id="IPR005532">
    <property type="entry name" value="SUMF_dom"/>
</dbReference>
<dbReference type="Proteomes" id="UP000277007">
    <property type="component" value="Unassembled WGS sequence"/>
</dbReference>
<name>A0A3S0IBZ6_9PROT</name>